<evidence type="ECO:0000256" key="1">
    <source>
        <dbReference type="SAM" id="Phobius"/>
    </source>
</evidence>
<keyword evidence="1" id="KW-1133">Transmembrane helix</keyword>
<keyword evidence="1" id="KW-0472">Membrane</keyword>
<comment type="caution">
    <text evidence="2">The sequence shown here is derived from an EMBL/GenBank/DDBJ whole genome shotgun (WGS) entry which is preliminary data.</text>
</comment>
<name>A0ABV8WCZ4_9FLAO</name>
<evidence type="ECO:0000313" key="3">
    <source>
        <dbReference type="Proteomes" id="UP001595719"/>
    </source>
</evidence>
<protein>
    <submittedName>
        <fullName evidence="2">Uncharacterized protein</fullName>
    </submittedName>
</protein>
<feature type="transmembrane region" description="Helical" evidence="1">
    <location>
        <begin position="7"/>
        <end position="28"/>
    </location>
</feature>
<proteinExistence type="predicted"/>
<keyword evidence="3" id="KW-1185">Reference proteome</keyword>
<gene>
    <name evidence="2" type="ORF">ACFOY0_19365</name>
</gene>
<evidence type="ECO:0000313" key="2">
    <source>
        <dbReference type="EMBL" id="MFC4393161.1"/>
    </source>
</evidence>
<accession>A0ABV8WCZ4</accession>
<dbReference type="RefSeq" id="WP_179001782.1">
    <property type="nucleotide sequence ID" value="NZ_JBHSCO010000006.1"/>
</dbReference>
<reference evidence="3" key="1">
    <citation type="journal article" date="2019" name="Int. J. Syst. Evol. Microbiol.">
        <title>The Global Catalogue of Microorganisms (GCM) 10K type strain sequencing project: providing services to taxonomists for standard genome sequencing and annotation.</title>
        <authorList>
            <consortium name="The Broad Institute Genomics Platform"/>
            <consortium name="The Broad Institute Genome Sequencing Center for Infectious Disease"/>
            <person name="Wu L."/>
            <person name="Ma J."/>
        </authorList>
    </citation>
    <scope>NUCLEOTIDE SEQUENCE [LARGE SCALE GENOMIC DNA]</scope>
    <source>
        <strain evidence="3">CGMCC 1.15345</strain>
    </source>
</reference>
<feature type="transmembrane region" description="Helical" evidence="1">
    <location>
        <begin position="40"/>
        <end position="59"/>
    </location>
</feature>
<sequence>MKPKKNLLLTFLIVVLLYICFDLSSLFQKDSLEDISFSDFRYSIGPALTWFAVFLNYRVEIKKEKEPKNI</sequence>
<keyword evidence="1" id="KW-0812">Transmembrane</keyword>
<dbReference type="Proteomes" id="UP001595719">
    <property type="component" value="Unassembled WGS sequence"/>
</dbReference>
<dbReference type="EMBL" id="JBHSCO010000006">
    <property type="protein sequence ID" value="MFC4393161.1"/>
    <property type="molecule type" value="Genomic_DNA"/>
</dbReference>
<organism evidence="2 3">
    <name type="scientific">Flavobacterium quisquiliarum</name>
    <dbReference type="NCBI Taxonomy" id="1834436"/>
    <lineage>
        <taxon>Bacteria</taxon>
        <taxon>Pseudomonadati</taxon>
        <taxon>Bacteroidota</taxon>
        <taxon>Flavobacteriia</taxon>
        <taxon>Flavobacteriales</taxon>
        <taxon>Flavobacteriaceae</taxon>
        <taxon>Flavobacterium</taxon>
    </lineage>
</organism>